<keyword evidence="6" id="KW-0503">Monooxygenase</keyword>
<proteinExistence type="evidence at transcript level"/>
<comment type="cofactor">
    <cofactor evidence="5">
        <name>heme</name>
        <dbReference type="ChEBI" id="CHEBI:30413"/>
    </cofactor>
</comment>
<keyword evidence="4 5" id="KW-0408">Iron</keyword>
<dbReference type="PROSITE" id="PS00086">
    <property type="entry name" value="CYTOCHROME_P450"/>
    <property type="match status" value="1"/>
</dbReference>
<organism evidence="7">
    <name type="scientific">Tanacetum cinerariifolium</name>
    <name type="common">Dalmatian daisy</name>
    <name type="synonym">Chrysanthemum cinerariifolium</name>
    <dbReference type="NCBI Taxonomy" id="118510"/>
    <lineage>
        <taxon>Eukaryota</taxon>
        <taxon>Viridiplantae</taxon>
        <taxon>Streptophyta</taxon>
        <taxon>Embryophyta</taxon>
        <taxon>Tracheophyta</taxon>
        <taxon>Spermatophyta</taxon>
        <taxon>Magnoliopsida</taxon>
        <taxon>eudicotyledons</taxon>
        <taxon>Gunneridae</taxon>
        <taxon>Pentapetalae</taxon>
        <taxon>asterids</taxon>
        <taxon>campanulids</taxon>
        <taxon>Asterales</taxon>
        <taxon>Asteraceae</taxon>
        <taxon>Asteroideae</taxon>
        <taxon>Anthemideae</taxon>
        <taxon>Anthemidinae</taxon>
        <taxon>Tanacetum</taxon>
    </lineage>
</organism>
<keyword evidence="3 6" id="KW-0560">Oxidoreductase</keyword>
<dbReference type="InterPro" id="IPR001128">
    <property type="entry name" value="Cyt_P450"/>
</dbReference>
<dbReference type="PANTHER" id="PTHR47950:SF42">
    <property type="entry name" value="GERANIOL 8-HYDROXYLASE"/>
    <property type="match status" value="1"/>
</dbReference>
<name>A0A4P8JGV2_TANCI</name>
<dbReference type="GO" id="GO:0004497">
    <property type="term" value="F:monooxygenase activity"/>
    <property type="evidence" value="ECO:0007669"/>
    <property type="project" value="UniProtKB-KW"/>
</dbReference>
<keyword evidence="2 5" id="KW-0479">Metal-binding</keyword>
<dbReference type="GO" id="GO:0020037">
    <property type="term" value="F:heme binding"/>
    <property type="evidence" value="ECO:0007669"/>
    <property type="project" value="InterPro"/>
</dbReference>
<dbReference type="PRINTS" id="PR00463">
    <property type="entry name" value="EP450I"/>
</dbReference>
<accession>A0A4P8JGV2</accession>
<gene>
    <name evidence="7" type="primary">P450-10</name>
</gene>
<protein>
    <submittedName>
        <fullName evidence="7">Cytochrome P450-10</fullName>
    </submittedName>
</protein>
<dbReference type="FunFam" id="1.10.630.10:FF:000007">
    <property type="entry name" value="Cytochrome P450 76C4"/>
    <property type="match status" value="1"/>
</dbReference>
<evidence type="ECO:0000256" key="2">
    <source>
        <dbReference type="ARBA" id="ARBA00022723"/>
    </source>
</evidence>
<dbReference type="InterPro" id="IPR036396">
    <property type="entry name" value="Cyt_P450_sf"/>
</dbReference>
<reference evidence="7" key="1">
    <citation type="journal article" date="2019" name="New Phytol.">
        <title>Pyrethric acid of natural pyrethrin insecticide: complete pathway elucidation and reconstitution in Nicotiana benthamiana.</title>
        <authorList>
            <person name="Xu H."/>
            <person name="Li W."/>
            <person name="Schilmiller A.L."/>
            <person name="van Eekelen H."/>
            <person name="de Vos R.C.H."/>
            <person name="Jongsma M.A."/>
            <person name="Pichersky E."/>
        </authorList>
    </citation>
    <scope>NUCLEOTIDE SEQUENCE</scope>
</reference>
<dbReference type="InterPro" id="IPR002401">
    <property type="entry name" value="Cyt_P450_E_grp-I"/>
</dbReference>
<feature type="binding site" description="axial binding residue" evidence="5">
    <location>
        <position position="437"/>
    </location>
    <ligand>
        <name>heme</name>
        <dbReference type="ChEBI" id="CHEBI:30413"/>
    </ligand>
    <ligandPart>
        <name>Fe</name>
        <dbReference type="ChEBI" id="CHEBI:18248"/>
    </ligandPart>
</feature>
<evidence type="ECO:0000256" key="3">
    <source>
        <dbReference type="ARBA" id="ARBA00023002"/>
    </source>
</evidence>
<evidence type="ECO:0000256" key="6">
    <source>
        <dbReference type="RuleBase" id="RU000461"/>
    </source>
</evidence>
<dbReference type="InterPro" id="IPR017972">
    <property type="entry name" value="Cyt_P450_CS"/>
</dbReference>
<dbReference type="PANTHER" id="PTHR47950">
    <property type="entry name" value="CYTOCHROME P450, FAMILY 76, SUBFAMILY C, POLYPEPTIDE 5-RELATED"/>
    <property type="match status" value="1"/>
</dbReference>
<dbReference type="Gene3D" id="1.10.630.10">
    <property type="entry name" value="Cytochrome P450"/>
    <property type="match status" value="1"/>
</dbReference>
<dbReference type="GO" id="GO:0005506">
    <property type="term" value="F:iron ion binding"/>
    <property type="evidence" value="ECO:0007669"/>
    <property type="project" value="InterPro"/>
</dbReference>
<keyword evidence="5 6" id="KW-0349">Heme</keyword>
<evidence type="ECO:0000256" key="5">
    <source>
        <dbReference type="PIRSR" id="PIRSR602401-1"/>
    </source>
</evidence>
<dbReference type="PRINTS" id="PR00385">
    <property type="entry name" value="P450"/>
</dbReference>
<dbReference type="EMBL" id="MK160115">
    <property type="protein sequence ID" value="QCP80355.1"/>
    <property type="molecule type" value="mRNA"/>
</dbReference>
<dbReference type="CDD" id="cd11073">
    <property type="entry name" value="CYP76-like"/>
    <property type="match status" value="1"/>
</dbReference>
<comment type="similarity">
    <text evidence="1 6">Belongs to the cytochrome P450 family.</text>
</comment>
<dbReference type="UniPathway" id="UPA00213"/>
<dbReference type="GO" id="GO:0016705">
    <property type="term" value="F:oxidoreductase activity, acting on paired donors, with incorporation or reduction of molecular oxygen"/>
    <property type="evidence" value="ECO:0007669"/>
    <property type="project" value="InterPro"/>
</dbReference>
<dbReference type="GO" id="GO:0016114">
    <property type="term" value="P:terpenoid biosynthetic process"/>
    <property type="evidence" value="ECO:0007669"/>
    <property type="project" value="UniProtKB-UniPathway"/>
</dbReference>
<sequence length="493" mass="56385">MEPLFLILSSIIFFFFFVHGLNLYQKRRLPPGPVGLPIIGNLLDIGRKPHESLAKLSRKHGPLMTIRLGSITCVVASTPDAAREILQRHDDACSGRLVPDVISELKYPEAAVLWMPPNDTWRTIRKALNIYLTNQQKLDYLNDLRQNVVEGMLEFLRESARKKVPVDIGKLAFGVSLNQISNTFLSQDVTSYDSDEIEGFKMAVETAMEVQGKLNIADIFPVLKPLDPQNIRGQAKKAFDWLDKVIEGFVDERLKQRESKLPRFGDMLDSFLDYSQNNEAKFNLNHIKALLVDLFIAGTDTVSNTITWTMTELLLNPDILLRVREEVSQKLEQEGKVEESKVLDLPYLQAVIKETMRLHFAAPLLAPHKTMSEVKIGNYIIPKNTQILVNAWAIARDERHWENPMEFLPDRFLKKKLLDYKGQNFEFIPFGSGRRRCPGMPLAHRMVSLIVASFVYHFDWKLPFPKEEMDMNDVFGLTLLKAKPLIATPIPFN</sequence>
<evidence type="ECO:0000256" key="4">
    <source>
        <dbReference type="ARBA" id="ARBA00023004"/>
    </source>
</evidence>
<evidence type="ECO:0000256" key="1">
    <source>
        <dbReference type="ARBA" id="ARBA00010617"/>
    </source>
</evidence>
<dbReference type="Pfam" id="PF00067">
    <property type="entry name" value="p450"/>
    <property type="match status" value="1"/>
</dbReference>
<dbReference type="SUPFAM" id="SSF48264">
    <property type="entry name" value="Cytochrome P450"/>
    <property type="match status" value="1"/>
</dbReference>
<evidence type="ECO:0000313" key="7">
    <source>
        <dbReference type="EMBL" id="QCP80355.1"/>
    </source>
</evidence>
<dbReference type="AlphaFoldDB" id="A0A4P8JGV2"/>